<feature type="region of interest" description="Disordered" evidence="1">
    <location>
        <begin position="1"/>
        <end position="24"/>
    </location>
</feature>
<organism evidence="2 3">
    <name type="scientific">Elysia crispata</name>
    <name type="common">lettuce slug</name>
    <dbReference type="NCBI Taxonomy" id="231223"/>
    <lineage>
        <taxon>Eukaryota</taxon>
        <taxon>Metazoa</taxon>
        <taxon>Spiralia</taxon>
        <taxon>Lophotrochozoa</taxon>
        <taxon>Mollusca</taxon>
        <taxon>Gastropoda</taxon>
        <taxon>Heterobranchia</taxon>
        <taxon>Euthyneura</taxon>
        <taxon>Panpulmonata</taxon>
        <taxon>Sacoglossa</taxon>
        <taxon>Placobranchoidea</taxon>
        <taxon>Plakobranchidae</taxon>
        <taxon>Elysia</taxon>
    </lineage>
</organism>
<sequence length="84" mass="9555">MDRGVLQMSRTATTTWDPINRGDNRHGFPPSFLMEMRWPRATAGAALDLNNALRLTGCRHQRLSHVNLTSQLISLMPKIVFYSD</sequence>
<dbReference type="Proteomes" id="UP001283361">
    <property type="component" value="Unassembled WGS sequence"/>
</dbReference>
<proteinExistence type="predicted"/>
<dbReference type="EMBL" id="JAWDGP010005524">
    <property type="protein sequence ID" value="KAK3756380.1"/>
    <property type="molecule type" value="Genomic_DNA"/>
</dbReference>
<reference evidence="2" key="1">
    <citation type="journal article" date="2023" name="G3 (Bethesda)">
        <title>A reference genome for the long-term kleptoplast-retaining sea slug Elysia crispata morphotype clarki.</title>
        <authorList>
            <person name="Eastman K.E."/>
            <person name="Pendleton A.L."/>
            <person name="Shaikh M.A."/>
            <person name="Suttiyut T."/>
            <person name="Ogas R."/>
            <person name="Tomko P."/>
            <person name="Gavelis G."/>
            <person name="Widhalm J.R."/>
            <person name="Wisecaver J.H."/>
        </authorList>
    </citation>
    <scope>NUCLEOTIDE SEQUENCE</scope>
    <source>
        <strain evidence="2">ECLA1</strain>
    </source>
</reference>
<accession>A0AAE0YST3</accession>
<evidence type="ECO:0000256" key="1">
    <source>
        <dbReference type="SAM" id="MobiDB-lite"/>
    </source>
</evidence>
<dbReference type="AlphaFoldDB" id="A0AAE0YST3"/>
<evidence type="ECO:0000313" key="2">
    <source>
        <dbReference type="EMBL" id="KAK3756380.1"/>
    </source>
</evidence>
<evidence type="ECO:0000313" key="3">
    <source>
        <dbReference type="Proteomes" id="UP001283361"/>
    </source>
</evidence>
<name>A0AAE0YST3_9GAST</name>
<protein>
    <submittedName>
        <fullName evidence="2">Uncharacterized protein</fullName>
    </submittedName>
</protein>
<keyword evidence="3" id="KW-1185">Reference proteome</keyword>
<gene>
    <name evidence="2" type="ORF">RRG08_038869</name>
</gene>
<feature type="compositionally biased region" description="Polar residues" evidence="1">
    <location>
        <begin position="8"/>
        <end position="17"/>
    </location>
</feature>
<comment type="caution">
    <text evidence="2">The sequence shown here is derived from an EMBL/GenBank/DDBJ whole genome shotgun (WGS) entry which is preliminary data.</text>
</comment>